<proteinExistence type="predicted"/>
<keyword evidence="2" id="KW-1185">Reference proteome</keyword>
<organism evidence="1 2">
    <name type="scientific">Peronosclerospora sorghi</name>
    <dbReference type="NCBI Taxonomy" id="230839"/>
    <lineage>
        <taxon>Eukaryota</taxon>
        <taxon>Sar</taxon>
        <taxon>Stramenopiles</taxon>
        <taxon>Oomycota</taxon>
        <taxon>Peronosporomycetes</taxon>
        <taxon>Peronosporales</taxon>
        <taxon>Peronosporaceae</taxon>
        <taxon>Peronosclerospora</taxon>
    </lineage>
</organism>
<dbReference type="EMBL" id="CM047580">
    <property type="protein sequence ID" value="KAI9921305.1"/>
    <property type="molecule type" value="Genomic_DNA"/>
</dbReference>
<sequence>MEPTPSTVVTLIPATVKTRFETKTYYVENLAKIFYLYGVVEEKGCKMVYKNSKRMMTHRKSKRVLPRVVSPALHSFSISKTPDHTIFQNISSSSSTASSTFKFNCKFSYSVARCIFSAFVLILNLILDFDSNWTQYYIW</sequence>
<evidence type="ECO:0000313" key="1">
    <source>
        <dbReference type="EMBL" id="KAI9921305.1"/>
    </source>
</evidence>
<dbReference type="Proteomes" id="UP001163321">
    <property type="component" value="Chromosome 1"/>
</dbReference>
<name>A0ACC0WTF2_9STRA</name>
<reference evidence="1 2" key="1">
    <citation type="journal article" date="2022" name="bioRxiv">
        <title>The genome of the oomycete Peronosclerospora sorghi, a cosmopolitan pathogen of maize and sorghum, is inflated with dispersed pseudogenes.</title>
        <authorList>
            <person name="Fletcher K."/>
            <person name="Martin F."/>
            <person name="Isakeit T."/>
            <person name="Cavanaugh K."/>
            <person name="Magill C."/>
            <person name="Michelmore R."/>
        </authorList>
    </citation>
    <scope>NUCLEOTIDE SEQUENCE [LARGE SCALE GENOMIC DNA]</scope>
    <source>
        <strain evidence="1">P6</strain>
    </source>
</reference>
<gene>
    <name evidence="1" type="ORF">PsorP6_002166</name>
</gene>
<protein>
    <submittedName>
        <fullName evidence="1">Uncharacterized protein</fullName>
    </submittedName>
</protein>
<accession>A0ACC0WTF2</accession>
<evidence type="ECO:0000313" key="2">
    <source>
        <dbReference type="Proteomes" id="UP001163321"/>
    </source>
</evidence>
<comment type="caution">
    <text evidence="1">The sequence shown here is derived from an EMBL/GenBank/DDBJ whole genome shotgun (WGS) entry which is preliminary data.</text>
</comment>